<dbReference type="EC" id="1.1.1.85" evidence="8"/>
<evidence type="ECO:0000313" key="8">
    <source>
        <dbReference type="EMBL" id="MBB5109706.1"/>
    </source>
</evidence>
<comment type="caution">
    <text evidence="8">The sequence shown here is derived from an EMBL/GenBank/DDBJ whole genome shotgun (WGS) entry which is preliminary data.</text>
</comment>
<dbReference type="PANTHER" id="PTHR43275:SF1">
    <property type="entry name" value="D-MALATE DEHYDROGENASE [DECARBOXYLATING]"/>
    <property type="match status" value="1"/>
</dbReference>
<organism evidence="8 9">
    <name type="scientific">Streptomyces spectabilis</name>
    <dbReference type="NCBI Taxonomy" id="68270"/>
    <lineage>
        <taxon>Bacteria</taxon>
        <taxon>Bacillati</taxon>
        <taxon>Actinomycetota</taxon>
        <taxon>Actinomycetes</taxon>
        <taxon>Kitasatosporales</taxon>
        <taxon>Streptomycetaceae</taxon>
        <taxon>Streptomyces</taxon>
    </lineage>
</organism>
<dbReference type="InterPro" id="IPR050501">
    <property type="entry name" value="ICDH/IPMDH"/>
</dbReference>
<sequence>MTSIAVIPGDGIGPEVTDQAVRTLDVLGFGLVFDVLDHVNADTYLKTGTALSDADFDRIAASGAALLGAVGDARADTAYARGVLLRLRFALDLYVNYRPARLMHDRFSPLRDASRRPIDCVVIRENTEGLYTGIGGRLRPSTSQEVAIDSEISTRHGVTRILDFAFSVARRSVCMVDKSNAVRHGGALWQDCWALARGRRPDVQTSHEYVDAAVMKLVHDPTAFDVIVTNNSYGDILSDLTAELAGGLGTAASANINGATGFGLFEPVHGTAPDLVGTGTADPIGAVLSAALLLERLGHDDGATAVRAAVDAVVAAGQVTPDLGGHLSTNDVGAAIRARL</sequence>
<dbReference type="PANTHER" id="PTHR43275">
    <property type="entry name" value="D-MALATE DEHYDROGENASE [DECARBOXYLATING]"/>
    <property type="match status" value="1"/>
</dbReference>
<gene>
    <name evidence="8" type="ORF">FHS40_008836</name>
</gene>
<evidence type="ECO:0000256" key="3">
    <source>
        <dbReference type="ARBA" id="ARBA00022723"/>
    </source>
</evidence>
<comment type="cofactor">
    <cofactor evidence="2">
        <name>Mg(2+)</name>
        <dbReference type="ChEBI" id="CHEBI:18420"/>
    </cofactor>
</comment>
<dbReference type="EMBL" id="JACHJD010000035">
    <property type="protein sequence ID" value="MBB5109706.1"/>
    <property type="molecule type" value="Genomic_DNA"/>
</dbReference>
<dbReference type="GO" id="GO:0003862">
    <property type="term" value="F:3-isopropylmalate dehydrogenase activity"/>
    <property type="evidence" value="ECO:0007669"/>
    <property type="project" value="UniProtKB-EC"/>
</dbReference>
<dbReference type="Gene3D" id="3.40.718.10">
    <property type="entry name" value="Isopropylmalate Dehydrogenase"/>
    <property type="match status" value="1"/>
</dbReference>
<keyword evidence="9" id="KW-1185">Reference proteome</keyword>
<protein>
    <submittedName>
        <fullName evidence="8">3-isopropylmalate dehydrogenase</fullName>
        <ecNumber evidence="8">1.1.1.85</ecNumber>
    </submittedName>
</protein>
<evidence type="ECO:0000256" key="4">
    <source>
        <dbReference type="ARBA" id="ARBA00023002"/>
    </source>
</evidence>
<reference evidence="8 9" key="1">
    <citation type="submission" date="2020-08" db="EMBL/GenBank/DDBJ databases">
        <title>Genomic Encyclopedia of Type Strains, Phase III (KMG-III): the genomes of soil and plant-associated and newly described type strains.</title>
        <authorList>
            <person name="Whitman W."/>
        </authorList>
    </citation>
    <scope>NUCLEOTIDE SEQUENCE [LARGE SCALE GENOMIC DNA]</scope>
    <source>
        <strain evidence="8 9">CECT 3146</strain>
    </source>
</reference>
<proteinExistence type="predicted"/>
<dbReference type="Proteomes" id="UP000549009">
    <property type="component" value="Unassembled WGS sequence"/>
</dbReference>
<keyword evidence="3" id="KW-0479">Metal-binding</keyword>
<evidence type="ECO:0000313" key="9">
    <source>
        <dbReference type="Proteomes" id="UP000549009"/>
    </source>
</evidence>
<keyword evidence="6" id="KW-0464">Manganese</keyword>
<dbReference type="GO" id="GO:0046872">
    <property type="term" value="F:metal ion binding"/>
    <property type="evidence" value="ECO:0007669"/>
    <property type="project" value="UniProtKB-KW"/>
</dbReference>
<dbReference type="SMART" id="SM01329">
    <property type="entry name" value="Iso_dh"/>
    <property type="match status" value="1"/>
</dbReference>
<dbReference type="Pfam" id="PF00180">
    <property type="entry name" value="Iso_dh"/>
    <property type="match status" value="1"/>
</dbReference>
<evidence type="ECO:0000256" key="5">
    <source>
        <dbReference type="ARBA" id="ARBA00023027"/>
    </source>
</evidence>
<keyword evidence="5" id="KW-0520">NAD</keyword>
<dbReference type="InterPro" id="IPR024084">
    <property type="entry name" value="IsoPropMal-DH-like_dom"/>
</dbReference>
<comment type="cofactor">
    <cofactor evidence="1">
        <name>Mn(2+)</name>
        <dbReference type="ChEBI" id="CHEBI:29035"/>
    </cofactor>
</comment>
<evidence type="ECO:0000256" key="1">
    <source>
        <dbReference type="ARBA" id="ARBA00001936"/>
    </source>
</evidence>
<feature type="domain" description="Isopropylmalate dehydrogenase-like" evidence="7">
    <location>
        <begin position="3"/>
        <end position="336"/>
    </location>
</feature>
<keyword evidence="4 8" id="KW-0560">Oxidoreductase</keyword>
<evidence type="ECO:0000259" key="7">
    <source>
        <dbReference type="SMART" id="SM01329"/>
    </source>
</evidence>
<dbReference type="RefSeq" id="WP_184926679.1">
    <property type="nucleotide sequence ID" value="NZ_BMSQ01000050.1"/>
</dbReference>
<accession>A0A7W8EZ98</accession>
<dbReference type="SUPFAM" id="SSF53659">
    <property type="entry name" value="Isocitrate/Isopropylmalate dehydrogenase-like"/>
    <property type="match status" value="1"/>
</dbReference>
<dbReference type="AlphaFoldDB" id="A0A7W8EZ98"/>
<evidence type="ECO:0000256" key="2">
    <source>
        <dbReference type="ARBA" id="ARBA00001946"/>
    </source>
</evidence>
<name>A0A7W8EZ98_STRST</name>
<evidence type="ECO:0000256" key="6">
    <source>
        <dbReference type="ARBA" id="ARBA00023211"/>
    </source>
</evidence>